<evidence type="ECO:0000256" key="2">
    <source>
        <dbReference type="ARBA" id="ARBA00035112"/>
    </source>
</evidence>
<organism evidence="4 5">
    <name type="scientific">Sistotremastrum suecicum HHB10207 ss-3</name>
    <dbReference type="NCBI Taxonomy" id="1314776"/>
    <lineage>
        <taxon>Eukaryota</taxon>
        <taxon>Fungi</taxon>
        <taxon>Dikarya</taxon>
        <taxon>Basidiomycota</taxon>
        <taxon>Agaricomycotina</taxon>
        <taxon>Agaricomycetes</taxon>
        <taxon>Sistotremastrales</taxon>
        <taxon>Sistotremastraceae</taxon>
        <taxon>Sistotremastrum</taxon>
    </lineage>
</organism>
<dbReference type="GO" id="GO:0043386">
    <property type="term" value="P:mycotoxin biosynthetic process"/>
    <property type="evidence" value="ECO:0007669"/>
    <property type="project" value="InterPro"/>
</dbReference>
<dbReference type="InterPro" id="IPR021765">
    <property type="entry name" value="UstYa-like"/>
</dbReference>
<keyword evidence="3" id="KW-1133">Transmembrane helix</keyword>
<dbReference type="AlphaFoldDB" id="A0A166A628"/>
<dbReference type="PANTHER" id="PTHR33365">
    <property type="entry name" value="YALI0B05434P"/>
    <property type="match status" value="1"/>
</dbReference>
<comment type="similarity">
    <text evidence="2">Belongs to the ustYa family.</text>
</comment>
<dbReference type="EMBL" id="KV428157">
    <property type="protein sequence ID" value="KZT34996.1"/>
    <property type="molecule type" value="Genomic_DNA"/>
</dbReference>
<name>A0A166A628_9AGAM</name>
<dbReference type="Proteomes" id="UP000076798">
    <property type="component" value="Unassembled WGS sequence"/>
</dbReference>
<dbReference type="OrthoDB" id="3687641at2759"/>
<dbReference type="PANTHER" id="PTHR33365:SF4">
    <property type="entry name" value="CYCLOCHLOROTINE BIOSYNTHESIS PROTEIN O"/>
    <property type="match status" value="1"/>
</dbReference>
<evidence type="ECO:0000256" key="1">
    <source>
        <dbReference type="ARBA" id="ARBA00004685"/>
    </source>
</evidence>
<accession>A0A166A628</accession>
<evidence type="ECO:0000313" key="4">
    <source>
        <dbReference type="EMBL" id="KZT34996.1"/>
    </source>
</evidence>
<proteinExistence type="inferred from homology"/>
<comment type="pathway">
    <text evidence="1">Mycotoxin biosynthesis.</text>
</comment>
<feature type="transmembrane region" description="Helical" evidence="3">
    <location>
        <begin position="34"/>
        <end position="53"/>
    </location>
</feature>
<reference evidence="4 5" key="1">
    <citation type="journal article" date="2016" name="Mol. Biol. Evol.">
        <title>Comparative Genomics of Early-Diverging Mushroom-Forming Fungi Provides Insights into the Origins of Lignocellulose Decay Capabilities.</title>
        <authorList>
            <person name="Nagy L.G."/>
            <person name="Riley R."/>
            <person name="Tritt A."/>
            <person name="Adam C."/>
            <person name="Daum C."/>
            <person name="Floudas D."/>
            <person name="Sun H."/>
            <person name="Yadav J.S."/>
            <person name="Pangilinan J."/>
            <person name="Larsson K.H."/>
            <person name="Matsuura K."/>
            <person name="Barry K."/>
            <person name="Labutti K."/>
            <person name="Kuo R."/>
            <person name="Ohm R.A."/>
            <person name="Bhattacharya S.S."/>
            <person name="Shirouzu T."/>
            <person name="Yoshinaga Y."/>
            <person name="Martin F.M."/>
            <person name="Grigoriev I.V."/>
            <person name="Hibbett D.S."/>
        </authorList>
    </citation>
    <scope>NUCLEOTIDE SEQUENCE [LARGE SCALE GENOMIC DNA]</scope>
    <source>
        <strain evidence="4 5">HHB10207 ss-3</strain>
    </source>
</reference>
<sequence length="260" mass="29683">MKQFVYSDKELNIGDLEDVSATLRWKPKRYSATGILQAAAIFLSLLLNVYLVLSPASSNDDVLVQIPHVPGSELVSSFYTPAQSAIKYENRPYLGFGEITRFHGPPTDDTDDAWNTIYPVGMTRITAEQESRMANWTSRIPGDEEHYIISLDFFHQMHCLNLVRKALWPEKYGPMELGDPVLNDVPFDHVDHCVNIIRENLMCNADITPNVYRWDADRQVAIPHFDVLHTCRSLDSINQWAVEHQLLEKWDPRKPLGTGS</sequence>
<gene>
    <name evidence="4" type="ORF">SISSUDRAFT_219647</name>
</gene>
<evidence type="ECO:0000313" key="5">
    <source>
        <dbReference type="Proteomes" id="UP000076798"/>
    </source>
</evidence>
<evidence type="ECO:0000256" key="3">
    <source>
        <dbReference type="SAM" id="Phobius"/>
    </source>
</evidence>
<keyword evidence="5" id="KW-1185">Reference proteome</keyword>
<dbReference type="Pfam" id="PF11807">
    <property type="entry name" value="UstYa"/>
    <property type="match status" value="1"/>
</dbReference>
<protein>
    <submittedName>
        <fullName evidence="4">Uncharacterized protein</fullName>
    </submittedName>
</protein>
<keyword evidence="3" id="KW-0472">Membrane</keyword>
<keyword evidence="3" id="KW-0812">Transmembrane</keyword>
<dbReference type="STRING" id="1314776.A0A166A628"/>